<evidence type="ECO:0000313" key="1">
    <source>
        <dbReference type="EMBL" id="NCD72537.1"/>
    </source>
</evidence>
<keyword evidence="2" id="KW-1185">Reference proteome</keyword>
<dbReference type="InterPro" id="IPR010287">
    <property type="entry name" value="DUF892_YciF-like"/>
</dbReference>
<reference evidence="1" key="2">
    <citation type="submission" date="2020-10" db="EMBL/GenBank/DDBJ databases">
        <title>Mucilaginibacter sp. nov., isolated from soil.</title>
        <authorList>
            <person name="Jeon C.O."/>
        </authorList>
    </citation>
    <scope>NUCLEOTIDE SEQUENCE</scope>
    <source>
        <strain evidence="1">R11</strain>
    </source>
</reference>
<dbReference type="Proteomes" id="UP000638732">
    <property type="component" value="Unassembled WGS sequence"/>
</dbReference>
<dbReference type="InterPro" id="IPR009078">
    <property type="entry name" value="Ferritin-like_SF"/>
</dbReference>
<dbReference type="SUPFAM" id="SSF47240">
    <property type="entry name" value="Ferritin-like"/>
    <property type="match status" value="1"/>
</dbReference>
<dbReference type="AlphaFoldDB" id="A0A965ZM22"/>
<dbReference type="Gene3D" id="1.20.1260.10">
    <property type="match status" value="1"/>
</dbReference>
<name>A0A965ZM22_9SPHI</name>
<proteinExistence type="predicted"/>
<sequence>MLVQQDRTTVFLHTLSTVYHMKHKLIHYLPMMIKIASDRTLKLNIMHGGININATILRMDMIFKIFKDDSEPYYSSVEGEVTLEAYLHSIPLHRKCARNDFVMITHLLILAGIEVNSFRQLKKIAESLNLREVKHLVNQCLIEAIDNKRLMTNLTDDYLLLDKSSASNLQKVNYA</sequence>
<dbReference type="Pfam" id="PF05974">
    <property type="entry name" value="DUF892"/>
    <property type="match status" value="1"/>
</dbReference>
<organism evidence="1 2">
    <name type="scientific">Mucilaginibacter agri</name>
    <dbReference type="NCBI Taxonomy" id="2695265"/>
    <lineage>
        <taxon>Bacteria</taxon>
        <taxon>Pseudomonadati</taxon>
        <taxon>Bacteroidota</taxon>
        <taxon>Sphingobacteriia</taxon>
        <taxon>Sphingobacteriales</taxon>
        <taxon>Sphingobacteriaceae</taxon>
        <taxon>Mucilaginibacter</taxon>
    </lineage>
</organism>
<dbReference type="EMBL" id="WWEO01000045">
    <property type="protein sequence ID" value="NCD72537.1"/>
    <property type="molecule type" value="Genomic_DNA"/>
</dbReference>
<evidence type="ECO:0000313" key="2">
    <source>
        <dbReference type="Proteomes" id="UP000638732"/>
    </source>
</evidence>
<gene>
    <name evidence="1" type="ORF">GSY63_24440</name>
</gene>
<dbReference type="InterPro" id="IPR012347">
    <property type="entry name" value="Ferritin-like"/>
</dbReference>
<reference evidence="1" key="1">
    <citation type="submission" date="2020-01" db="EMBL/GenBank/DDBJ databases">
        <authorList>
            <person name="Seo Y.L."/>
        </authorList>
    </citation>
    <scope>NUCLEOTIDE SEQUENCE</scope>
    <source>
        <strain evidence="1">R11</strain>
    </source>
</reference>
<comment type="caution">
    <text evidence="1">The sequence shown here is derived from an EMBL/GenBank/DDBJ whole genome shotgun (WGS) entry which is preliminary data.</text>
</comment>
<protein>
    <submittedName>
        <fullName evidence="1">DUF892 family protein</fullName>
    </submittedName>
</protein>
<accession>A0A965ZM22</accession>
<dbReference type="RefSeq" id="WP_166588478.1">
    <property type="nucleotide sequence ID" value="NZ_WWEO01000045.1"/>
</dbReference>